<accession>A0A9P8VIZ7</accession>
<evidence type="ECO:0000313" key="3">
    <source>
        <dbReference type="Proteomes" id="UP000770015"/>
    </source>
</evidence>
<gene>
    <name evidence="2" type="ORF">F5X68DRAFT_199339</name>
</gene>
<name>A0A9P8VIZ7_9PEZI</name>
<evidence type="ECO:0000313" key="2">
    <source>
        <dbReference type="EMBL" id="KAH6693587.1"/>
    </source>
</evidence>
<comment type="caution">
    <text evidence="2">The sequence shown here is derived from an EMBL/GenBank/DDBJ whole genome shotgun (WGS) entry which is preliminary data.</text>
</comment>
<organism evidence="2 3">
    <name type="scientific">Plectosphaerella plurivora</name>
    <dbReference type="NCBI Taxonomy" id="936078"/>
    <lineage>
        <taxon>Eukaryota</taxon>
        <taxon>Fungi</taxon>
        <taxon>Dikarya</taxon>
        <taxon>Ascomycota</taxon>
        <taxon>Pezizomycotina</taxon>
        <taxon>Sordariomycetes</taxon>
        <taxon>Hypocreomycetidae</taxon>
        <taxon>Glomerellales</taxon>
        <taxon>Plectosphaerellaceae</taxon>
        <taxon>Plectosphaerella</taxon>
    </lineage>
</organism>
<feature type="region of interest" description="Disordered" evidence="1">
    <location>
        <begin position="428"/>
        <end position="501"/>
    </location>
</feature>
<keyword evidence="3" id="KW-1185">Reference proteome</keyword>
<sequence length="501" mass="54775">MRETRLVASNDLAIRLEGNTKSTFAPGDNIVGFVIRSTPIVSPLATLTITIGGRVKSRVYDAQNGRGPLGRWRVIPEQSHIQTLYHGPMHIDASRPGHEREMSWPFAIAIPYYLDYGKTAGKASQPTQPGLTEAEDAAHQLLDSMLERDYAGMGTDPFSEYWIKAELRSAEQGAVGRWGAIHPFILRKTTKKPPLASIPTHHHTVAAAVYSDRLLFSTSVSGISLSKRLFSSFKTLSFAGEMEFDIPAVIQLNHPAPIPLRLRFAVDRRKTSPDILAAAAWPTITLLRLVLEIEARTEIPNESAIWTASPNDRLGLAWKGHGPVVVVPLRAYGASSDNEPLLIPICSGTDQDPSPLDVGRALNVRVGRNGVIGSILNQNTLVPSCATYTFRQSHQVRVVMDAEVGGRQIQCRFTKSMTILAPAEVQQSGREAVWRPPQNEEADAPPMFEGRSGAAEAEEGDEPPPGYGRSESWIVPPSDEPPPPSFAEVQRDDLIRTGQTA</sequence>
<dbReference type="AlphaFoldDB" id="A0A9P8VIZ7"/>
<proteinExistence type="predicted"/>
<dbReference type="Proteomes" id="UP000770015">
    <property type="component" value="Unassembled WGS sequence"/>
</dbReference>
<reference evidence="2" key="1">
    <citation type="journal article" date="2021" name="Nat. Commun.">
        <title>Genetic determinants of endophytism in the Arabidopsis root mycobiome.</title>
        <authorList>
            <person name="Mesny F."/>
            <person name="Miyauchi S."/>
            <person name="Thiergart T."/>
            <person name="Pickel B."/>
            <person name="Atanasova L."/>
            <person name="Karlsson M."/>
            <person name="Huettel B."/>
            <person name="Barry K.W."/>
            <person name="Haridas S."/>
            <person name="Chen C."/>
            <person name="Bauer D."/>
            <person name="Andreopoulos W."/>
            <person name="Pangilinan J."/>
            <person name="LaButti K."/>
            <person name="Riley R."/>
            <person name="Lipzen A."/>
            <person name="Clum A."/>
            <person name="Drula E."/>
            <person name="Henrissat B."/>
            <person name="Kohler A."/>
            <person name="Grigoriev I.V."/>
            <person name="Martin F.M."/>
            <person name="Hacquard S."/>
        </authorList>
    </citation>
    <scope>NUCLEOTIDE SEQUENCE</scope>
    <source>
        <strain evidence="2">MPI-SDFR-AT-0117</strain>
    </source>
</reference>
<evidence type="ECO:0008006" key="4">
    <source>
        <dbReference type="Google" id="ProtNLM"/>
    </source>
</evidence>
<evidence type="ECO:0000256" key="1">
    <source>
        <dbReference type="SAM" id="MobiDB-lite"/>
    </source>
</evidence>
<dbReference type="OrthoDB" id="2333384at2759"/>
<protein>
    <recommendedName>
        <fullName evidence="4">Arrestin-like N-terminal domain-containing protein</fullName>
    </recommendedName>
</protein>
<dbReference type="EMBL" id="JAGSXJ010000003">
    <property type="protein sequence ID" value="KAH6693587.1"/>
    <property type="molecule type" value="Genomic_DNA"/>
</dbReference>